<evidence type="ECO:0000313" key="2">
    <source>
        <dbReference type="Proteomes" id="UP001054837"/>
    </source>
</evidence>
<dbReference type="AlphaFoldDB" id="A0AAV4V138"/>
<keyword evidence="2" id="KW-1185">Reference proteome</keyword>
<reference evidence="1 2" key="1">
    <citation type="submission" date="2021-06" db="EMBL/GenBank/DDBJ databases">
        <title>Caerostris darwini draft genome.</title>
        <authorList>
            <person name="Kono N."/>
            <person name="Arakawa K."/>
        </authorList>
    </citation>
    <scope>NUCLEOTIDE SEQUENCE [LARGE SCALE GENOMIC DNA]</scope>
</reference>
<dbReference type="Proteomes" id="UP001054837">
    <property type="component" value="Unassembled WGS sequence"/>
</dbReference>
<name>A0AAV4V138_9ARAC</name>
<proteinExistence type="predicted"/>
<protein>
    <submittedName>
        <fullName evidence="1">Uncharacterized protein</fullName>
    </submittedName>
</protein>
<dbReference type="EMBL" id="BPLQ01012236">
    <property type="protein sequence ID" value="GIY63851.1"/>
    <property type="molecule type" value="Genomic_DNA"/>
</dbReference>
<gene>
    <name evidence="1" type="ORF">CDAR_186401</name>
</gene>
<sequence>MIETGVDSTKYFTHPEPNIPAAELKPHSGSCPGIARQMCEERVGQHQITFSPENHGEKAILHLFLHCSVTSSQPPHPISQKQNNSTLKFSTHIRGTVFRTGTSTRIKMRFPCPVSPCFAPCLLPARLNG</sequence>
<accession>A0AAV4V138</accession>
<organism evidence="1 2">
    <name type="scientific">Caerostris darwini</name>
    <dbReference type="NCBI Taxonomy" id="1538125"/>
    <lineage>
        <taxon>Eukaryota</taxon>
        <taxon>Metazoa</taxon>
        <taxon>Ecdysozoa</taxon>
        <taxon>Arthropoda</taxon>
        <taxon>Chelicerata</taxon>
        <taxon>Arachnida</taxon>
        <taxon>Araneae</taxon>
        <taxon>Araneomorphae</taxon>
        <taxon>Entelegynae</taxon>
        <taxon>Araneoidea</taxon>
        <taxon>Araneidae</taxon>
        <taxon>Caerostris</taxon>
    </lineage>
</organism>
<comment type="caution">
    <text evidence="1">The sequence shown here is derived from an EMBL/GenBank/DDBJ whole genome shotgun (WGS) entry which is preliminary data.</text>
</comment>
<evidence type="ECO:0000313" key="1">
    <source>
        <dbReference type="EMBL" id="GIY63851.1"/>
    </source>
</evidence>